<evidence type="ECO:0000256" key="1">
    <source>
        <dbReference type="SAM" id="Coils"/>
    </source>
</evidence>
<evidence type="ECO:0000256" key="2">
    <source>
        <dbReference type="SAM" id="MobiDB-lite"/>
    </source>
</evidence>
<keyword evidence="1" id="KW-0175">Coiled coil</keyword>
<reference evidence="3 4" key="1">
    <citation type="journal article" date="2018" name="BMC Genomics">
        <title>Genomic evidence for intraspecific hybridization in a clonal and extremely halotolerant yeast.</title>
        <authorList>
            <person name="Gostincar C."/>
            <person name="Stajich J.E."/>
            <person name="Zupancic J."/>
            <person name="Zalar P."/>
            <person name="Gunde-Cimerman N."/>
        </authorList>
    </citation>
    <scope>NUCLEOTIDE SEQUENCE [LARGE SCALE GENOMIC DNA]</scope>
    <source>
        <strain evidence="3 4">EXF-2682</strain>
    </source>
</reference>
<dbReference type="AlphaFoldDB" id="A0A3M7DVZ1"/>
<feature type="compositionally biased region" description="Basic and acidic residues" evidence="2">
    <location>
        <begin position="150"/>
        <end position="167"/>
    </location>
</feature>
<dbReference type="VEuPathDB" id="FungiDB:BTJ68_08540"/>
<gene>
    <name evidence="3" type="ORF">D0863_07040</name>
</gene>
<evidence type="ECO:0000313" key="3">
    <source>
        <dbReference type="EMBL" id="RMY68551.1"/>
    </source>
</evidence>
<proteinExistence type="predicted"/>
<feature type="region of interest" description="Disordered" evidence="2">
    <location>
        <begin position="150"/>
        <end position="182"/>
    </location>
</feature>
<sequence>MADVGGPRREDYCAHAEWTMGCIACDYIDAWETRIDELAGHQEWSEKVKQAEEFLGLDELSDDQKQRYTHELKRAREYKQACEDNLLALDGEVDSRKVEVEAVCSTEHPRVSWPQAFQDLVEPKVEELYAPLRRAYPNDPQIGMFVREGQSTKEEQPQGSDEARVKEAQGSSSATTNDSSWQAVVDMFRRQSGEFDSEDEKQRKAMIQEKLENLELGLDDKKLGFGSPLDYYDGEPILLTTLKELEKEKEEAQKEQ</sequence>
<comment type="caution">
    <text evidence="3">The sequence shown here is derived from an EMBL/GenBank/DDBJ whole genome shotgun (WGS) entry which is preliminary data.</text>
</comment>
<accession>A0A3M7DVZ1</accession>
<dbReference type="EMBL" id="QWIP01000231">
    <property type="protein sequence ID" value="RMY68551.1"/>
    <property type="molecule type" value="Genomic_DNA"/>
</dbReference>
<dbReference type="OrthoDB" id="3912467at2759"/>
<name>A0A3M7DVZ1_HORWE</name>
<protein>
    <submittedName>
        <fullName evidence="3">Uncharacterized protein</fullName>
    </submittedName>
</protein>
<dbReference type="Proteomes" id="UP000269276">
    <property type="component" value="Unassembled WGS sequence"/>
</dbReference>
<feature type="compositionally biased region" description="Polar residues" evidence="2">
    <location>
        <begin position="169"/>
        <end position="182"/>
    </location>
</feature>
<feature type="coiled-coil region" evidence="1">
    <location>
        <begin position="197"/>
        <end position="255"/>
    </location>
</feature>
<organism evidence="3 4">
    <name type="scientific">Hortaea werneckii</name>
    <name type="common">Black yeast</name>
    <name type="synonym">Cladosporium werneckii</name>
    <dbReference type="NCBI Taxonomy" id="91943"/>
    <lineage>
        <taxon>Eukaryota</taxon>
        <taxon>Fungi</taxon>
        <taxon>Dikarya</taxon>
        <taxon>Ascomycota</taxon>
        <taxon>Pezizomycotina</taxon>
        <taxon>Dothideomycetes</taxon>
        <taxon>Dothideomycetidae</taxon>
        <taxon>Mycosphaerellales</taxon>
        <taxon>Teratosphaeriaceae</taxon>
        <taxon>Hortaea</taxon>
    </lineage>
</organism>
<evidence type="ECO:0000313" key="4">
    <source>
        <dbReference type="Proteomes" id="UP000269276"/>
    </source>
</evidence>